<feature type="region of interest" description="Disordered" evidence="1">
    <location>
        <begin position="182"/>
        <end position="204"/>
    </location>
</feature>
<dbReference type="EMBL" id="CABFOC020000035">
    <property type="protein sequence ID" value="CAH0049953.1"/>
    <property type="molecule type" value="Genomic_DNA"/>
</dbReference>
<sequence length="466" mass="51960">MDAIQDRTAVNSRLVRYDMGEAEHTRQPNAVVRFRQAKADSKEAKNFSAVPDGTGAGVTFSEAERDITNATSKEVAVVVGELLITAPSGNGIVATQEFTHKVVARIFDARCVLSILVNKVDNLAQLAPLPSNRLDNQIFFYPEFSQGISRTQTTRKITRKMMWKRSITEFKEQIKGTLIDSHRHARHNDEELDSSSSSTETSRATNDIVHLRAIRKHIHNSRNSQLSDTELRKMQLLAVINKIFDMEIQFTLKDAEAASAACIELWKPPKEILFHHTYLFALSAAIYEGALGQYVVHYDDYRVFIGYFCQHIGERSAKIDRVVNDAIVITKLTSGNRTELLEKLSTTFDPMDAGDIIDHIAQRLSLKDGGKSGGKQHSGARAVVESFNDARPVSNSLCPVVLLNWEFEDILFKGLASQGLANDIEEQERCRHHYDALSGVVGCDLFKSSHDGRNSRGEDVTGISVL</sequence>
<gene>
    <name evidence="2" type="ORF">CSOL1703_00001916</name>
</gene>
<proteinExistence type="predicted"/>
<organism evidence="2 3">
    <name type="scientific">Clonostachys solani</name>
    <dbReference type="NCBI Taxonomy" id="160281"/>
    <lineage>
        <taxon>Eukaryota</taxon>
        <taxon>Fungi</taxon>
        <taxon>Dikarya</taxon>
        <taxon>Ascomycota</taxon>
        <taxon>Pezizomycotina</taxon>
        <taxon>Sordariomycetes</taxon>
        <taxon>Hypocreomycetidae</taxon>
        <taxon>Hypocreales</taxon>
        <taxon>Bionectriaceae</taxon>
        <taxon>Clonostachys</taxon>
    </lineage>
</organism>
<protein>
    <submittedName>
        <fullName evidence="2">Uncharacterized protein</fullName>
    </submittedName>
</protein>
<evidence type="ECO:0000313" key="2">
    <source>
        <dbReference type="EMBL" id="CAH0049953.1"/>
    </source>
</evidence>
<evidence type="ECO:0000313" key="3">
    <source>
        <dbReference type="Proteomes" id="UP000775872"/>
    </source>
</evidence>
<keyword evidence="3" id="KW-1185">Reference proteome</keyword>
<evidence type="ECO:0000256" key="1">
    <source>
        <dbReference type="SAM" id="MobiDB-lite"/>
    </source>
</evidence>
<comment type="caution">
    <text evidence="2">The sequence shown here is derived from an EMBL/GenBank/DDBJ whole genome shotgun (WGS) entry which is preliminary data.</text>
</comment>
<reference evidence="3" key="1">
    <citation type="submission" date="2019-06" db="EMBL/GenBank/DDBJ databases">
        <authorList>
            <person name="Broberg M."/>
        </authorList>
    </citation>
    <scope>NUCLEOTIDE SEQUENCE [LARGE SCALE GENOMIC DNA]</scope>
</reference>
<dbReference type="AlphaFoldDB" id="A0A9N9Z6F5"/>
<name>A0A9N9Z6F5_9HYPO</name>
<reference evidence="2 3" key="2">
    <citation type="submission" date="2021-10" db="EMBL/GenBank/DDBJ databases">
        <authorList>
            <person name="Piombo E."/>
        </authorList>
    </citation>
    <scope>NUCLEOTIDE SEQUENCE [LARGE SCALE GENOMIC DNA]</scope>
</reference>
<accession>A0A9N9Z6F5</accession>
<dbReference type="Proteomes" id="UP000775872">
    <property type="component" value="Unassembled WGS sequence"/>
</dbReference>